<dbReference type="AlphaFoldDB" id="A0AAD4MA02"/>
<comment type="caution">
    <text evidence="2">The sequence shown here is derived from an EMBL/GenBank/DDBJ whole genome shotgun (WGS) entry which is preliminary data.</text>
</comment>
<evidence type="ECO:0000313" key="3">
    <source>
        <dbReference type="Proteomes" id="UP001203297"/>
    </source>
</evidence>
<feature type="compositionally biased region" description="Polar residues" evidence="1">
    <location>
        <begin position="1"/>
        <end position="14"/>
    </location>
</feature>
<feature type="region of interest" description="Disordered" evidence="1">
    <location>
        <begin position="1"/>
        <end position="22"/>
    </location>
</feature>
<protein>
    <submittedName>
        <fullName evidence="2">Uncharacterized protein</fullName>
    </submittedName>
</protein>
<sequence>MVNDTLQPANSVPHQSGPHDHMFHTARTIPISGDVHESQITPPVGDMDAQGRPHNPLYMSGGPPDMRYHYPPVLNNAMPPYIYHNVKAAQGIPAQAQAVTPEIQGNGGFGYAPQYIAPVPTGVFPNEWPHQAPVPSEPAAELLRQLASRYLHRPDSLVDMVRMEPGNTGRFKVVITLQLADIL</sequence>
<gene>
    <name evidence="2" type="ORF">B0F90DRAFT_1666270</name>
</gene>
<reference evidence="2" key="1">
    <citation type="journal article" date="2022" name="New Phytol.">
        <title>Evolutionary transition to the ectomycorrhizal habit in the genomes of a hyperdiverse lineage of mushroom-forming fungi.</title>
        <authorList>
            <person name="Looney B."/>
            <person name="Miyauchi S."/>
            <person name="Morin E."/>
            <person name="Drula E."/>
            <person name="Courty P.E."/>
            <person name="Kohler A."/>
            <person name="Kuo A."/>
            <person name="LaButti K."/>
            <person name="Pangilinan J."/>
            <person name="Lipzen A."/>
            <person name="Riley R."/>
            <person name="Andreopoulos W."/>
            <person name="He G."/>
            <person name="Johnson J."/>
            <person name="Nolan M."/>
            <person name="Tritt A."/>
            <person name="Barry K.W."/>
            <person name="Grigoriev I.V."/>
            <person name="Nagy L.G."/>
            <person name="Hibbett D."/>
            <person name="Henrissat B."/>
            <person name="Matheny P.B."/>
            <person name="Labbe J."/>
            <person name="Martin F.M."/>
        </authorList>
    </citation>
    <scope>NUCLEOTIDE SEQUENCE</scope>
    <source>
        <strain evidence="2">BPL690</strain>
    </source>
</reference>
<accession>A0AAD4MA02</accession>
<name>A0AAD4MA02_9AGAM</name>
<keyword evidence="3" id="KW-1185">Reference proteome</keyword>
<dbReference type="EMBL" id="WTXG01000004">
    <property type="protein sequence ID" value="KAI0306190.1"/>
    <property type="molecule type" value="Genomic_DNA"/>
</dbReference>
<dbReference type="Proteomes" id="UP001203297">
    <property type="component" value="Unassembled WGS sequence"/>
</dbReference>
<organism evidence="2 3">
    <name type="scientific">Multifurca ochricompacta</name>
    <dbReference type="NCBI Taxonomy" id="376703"/>
    <lineage>
        <taxon>Eukaryota</taxon>
        <taxon>Fungi</taxon>
        <taxon>Dikarya</taxon>
        <taxon>Basidiomycota</taxon>
        <taxon>Agaricomycotina</taxon>
        <taxon>Agaricomycetes</taxon>
        <taxon>Russulales</taxon>
        <taxon>Russulaceae</taxon>
        <taxon>Multifurca</taxon>
    </lineage>
</organism>
<proteinExistence type="predicted"/>
<evidence type="ECO:0000313" key="2">
    <source>
        <dbReference type="EMBL" id="KAI0306190.1"/>
    </source>
</evidence>
<evidence type="ECO:0000256" key="1">
    <source>
        <dbReference type="SAM" id="MobiDB-lite"/>
    </source>
</evidence>